<dbReference type="Pfam" id="PF08495">
    <property type="entry name" value="FIST"/>
    <property type="match status" value="1"/>
</dbReference>
<dbReference type="InterPro" id="IPR013702">
    <property type="entry name" value="FIST_domain_N"/>
</dbReference>
<reference evidence="3 4" key="1">
    <citation type="submission" date="2020-05" db="EMBL/GenBank/DDBJ databases">
        <title>Draft genome sequence of Desulfovibrio sp. strain HN2T.</title>
        <authorList>
            <person name="Ueno A."/>
            <person name="Tamazawa S."/>
            <person name="Tamamura S."/>
            <person name="Murakami T."/>
            <person name="Kiyama T."/>
            <person name="Inomata H."/>
            <person name="Amano Y."/>
            <person name="Miyakawa K."/>
            <person name="Tamaki H."/>
            <person name="Naganuma T."/>
            <person name="Kaneko K."/>
        </authorList>
    </citation>
    <scope>NUCLEOTIDE SEQUENCE [LARGE SCALE GENOMIC DNA]</scope>
    <source>
        <strain evidence="3 4">HN2</strain>
    </source>
</reference>
<dbReference type="EMBL" id="BLVO01000004">
    <property type="protein sequence ID" value="GFM32129.1"/>
    <property type="molecule type" value="Genomic_DNA"/>
</dbReference>
<protein>
    <recommendedName>
        <fullName evidence="5">FIST domain containing protein</fullName>
    </recommendedName>
</protein>
<dbReference type="SMART" id="SM00897">
    <property type="entry name" value="FIST"/>
    <property type="match status" value="1"/>
</dbReference>
<evidence type="ECO:0000259" key="1">
    <source>
        <dbReference type="SMART" id="SM00897"/>
    </source>
</evidence>
<dbReference type="PANTHER" id="PTHR40252">
    <property type="entry name" value="BLR0328 PROTEIN"/>
    <property type="match status" value="1"/>
</dbReference>
<comment type="caution">
    <text evidence="3">The sequence shown here is derived from an EMBL/GenBank/DDBJ whole genome shotgun (WGS) entry which is preliminary data.</text>
</comment>
<accession>A0A7J0BEK1</accession>
<evidence type="ECO:0000313" key="3">
    <source>
        <dbReference type="EMBL" id="GFM32129.1"/>
    </source>
</evidence>
<dbReference type="Pfam" id="PF10442">
    <property type="entry name" value="FIST_C"/>
    <property type="match status" value="1"/>
</dbReference>
<dbReference type="InterPro" id="IPR019494">
    <property type="entry name" value="FIST_C"/>
</dbReference>
<dbReference type="PANTHER" id="PTHR40252:SF2">
    <property type="entry name" value="BLR0328 PROTEIN"/>
    <property type="match status" value="1"/>
</dbReference>
<evidence type="ECO:0000259" key="2">
    <source>
        <dbReference type="SMART" id="SM01204"/>
    </source>
</evidence>
<proteinExistence type="predicted"/>
<evidence type="ECO:0008006" key="5">
    <source>
        <dbReference type="Google" id="ProtNLM"/>
    </source>
</evidence>
<dbReference type="AlphaFoldDB" id="A0A7J0BEK1"/>
<dbReference type="RefSeq" id="WP_174403796.1">
    <property type="nucleotide sequence ID" value="NZ_BLVO01000004.1"/>
</dbReference>
<keyword evidence="4" id="KW-1185">Reference proteome</keyword>
<evidence type="ECO:0000313" key="4">
    <source>
        <dbReference type="Proteomes" id="UP000503840"/>
    </source>
</evidence>
<dbReference type="Proteomes" id="UP000503840">
    <property type="component" value="Unassembled WGS sequence"/>
</dbReference>
<feature type="domain" description="FIST C-domain" evidence="2">
    <location>
        <begin position="230"/>
        <end position="360"/>
    </location>
</feature>
<name>A0A7J0BEK1_9BACT</name>
<feature type="domain" description="FIST" evidence="1">
    <location>
        <begin position="31"/>
        <end position="229"/>
    </location>
</feature>
<gene>
    <name evidence="3" type="ORF">DSM101010T_04940</name>
</gene>
<organism evidence="3 4">
    <name type="scientific">Desulfovibrio subterraneus</name>
    <dbReference type="NCBI Taxonomy" id="2718620"/>
    <lineage>
        <taxon>Bacteria</taxon>
        <taxon>Pseudomonadati</taxon>
        <taxon>Thermodesulfobacteriota</taxon>
        <taxon>Desulfovibrionia</taxon>
        <taxon>Desulfovibrionales</taxon>
        <taxon>Desulfovibrionaceae</taxon>
        <taxon>Desulfovibrio</taxon>
    </lineage>
</organism>
<sequence length="376" mass="40672">MTAISVRTAMSVAADAHTAVRDIAQGVTQPDMSVVIFFTSVRFDLPELGRCLQQAFDCPVIGCTSAGEFVSGMGYQKGSMVAASISSRELAVRPVLVEGITDFSGEQAARLVSELVAAPVEQDNAAGTFALLMIDGLAGAEEQVVYSLQKAFGSIPVVGGSAGDDFNWRETFVYHDGTFHSGVALLTLFETNLPFAVLQTQHFIRSEVRFEITSANPETRTVFTINNRPAATVYAEAVGVSENELTPAHVSLHPLILWVGGQHYVRSVREALPDGSITFNSAVEEGLVLYLGTGHDIVANLENALEDSLVKVPYPKLLIGFECAHRRLEVEAQGLADRVRLVLDRMENIGFHTYGEQVDSLHVNQTFTGVIIGDHF</sequence>
<dbReference type="SMART" id="SM01204">
    <property type="entry name" value="FIST_C"/>
    <property type="match status" value="1"/>
</dbReference>